<dbReference type="Proteomes" id="UP000682733">
    <property type="component" value="Unassembled WGS sequence"/>
</dbReference>
<dbReference type="EMBL" id="CAJNOQ010020884">
    <property type="protein sequence ID" value="CAF1477176.1"/>
    <property type="molecule type" value="Genomic_DNA"/>
</dbReference>
<comment type="caution">
    <text evidence="2">The sequence shown here is derived from an EMBL/GenBank/DDBJ whole genome shotgun (WGS) entry which is preliminary data.</text>
</comment>
<organism evidence="2 5">
    <name type="scientific">Didymodactylos carnosus</name>
    <dbReference type="NCBI Taxonomy" id="1234261"/>
    <lineage>
        <taxon>Eukaryota</taxon>
        <taxon>Metazoa</taxon>
        <taxon>Spiralia</taxon>
        <taxon>Gnathifera</taxon>
        <taxon>Rotifera</taxon>
        <taxon>Eurotatoria</taxon>
        <taxon>Bdelloidea</taxon>
        <taxon>Philodinida</taxon>
        <taxon>Philodinidae</taxon>
        <taxon>Didymodactylos</taxon>
    </lineage>
</organism>
<dbReference type="Proteomes" id="UP000677228">
    <property type="component" value="Unassembled WGS sequence"/>
</dbReference>
<dbReference type="Proteomes" id="UP000681722">
    <property type="component" value="Unassembled WGS sequence"/>
</dbReference>
<gene>
    <name evidence="2" type="ORF">GPM918_LOCUS35686</name>
    <name evidence="1" type="ORF">OVA965_LOCUS29891</name>
    <name evidence="4" type="ORF">SRO942_LOCUS36405</name>
    <name evidence="3" type="ORF">TMI583_LOCUS30680</name>
</gene>
<dbReference type="AlphaFoldDB" id="A0A815RJ65"/>
<accession>A0A815RJ65</accession>
<evidence type="ECO:0000313" key="3">
    <source>
        <dbReference type="EMBL" id="CAF4142486.1"/>
    </source>
</evidence>
<evidence type="ECO:0000313" key="2">
    <source>
        <dbReference type="EMBL" id="CAF1477176.1"/>
    </source>
</evidence>
<keyword evidence="5" id="KW-1185">Reference proteome</keyword>
<dbReference type="EMBL" id="CAJOBA010042969">
    <property type="protein sequence ID" value="CAF4142486.1"/>
    <property type="molecule type" value="Genomic_DNA"/>
</dbReference>
<evidence type="ECO:0000313" key="1">
    <source>
        <dbReference type="EMBL" id="CAF1331067.1"/>
    </source>
</evidence>
<sequence length="118" mass="13725">MASGDITNATSQKRKQYTLIWLDSDVKKNETSMDLEKDLRNMFNTVEIFEKEDKCEEYIKRMIDRRIILIVSGMLGSKLVPRVHELKQVRNVVAIAADLRRRLGGLVWDDEQLQKVST</sequence>
<evidence type="ECO:0000313" key="4">
    <source>
        <dbReference type="EMBL" id="CAF4343060.1"/>
    </source>
</evidence>
<name>A0A815RJ65_9BILA</name>
<dbReference type="EMBL" id="CAJNOK010021349">
    <property type="protein sequence ID" value="CAF1331067.1"/>
    <property type="molecule type" value="Genomic_DNA"/>
</dbReference>
<reference evidence="2" key="1">
    <citation type="submission" date="2021-02" db="EMBL/GenBank/DDBJ databases">
        <authorList>
            <person name="Nowell W R."/>
        </authorList>
    </citation>
    <scope>NUCLEOTIDE SEQUENCE</scope>
</reference>
<dbReference type="Proteomes" id="UP000663829">
    <property type="component" value="Unassembled WGS sequence"/>
</dbReference>
<protein>
    <submittedName>
        <fullName evidence="2">Uncharacterized protein</fullName>
    </submittedName>
</protein>
<dbReference type="OrthoDB" id="10057301at2759"/>
<feature type="non-terminal residue" evidence="2">
    <location>
        <position position="1"/>
    </location>
</feature>
<dbReference type="EMBL" id="CAJOBC010086355">
    <property type="protein sequence ID" value="CAF4343060.1"/>
    <property type="molecule type" value="Genomic_DNA"/>
</dbReference>
<evidence type="ECO:0000313" key="5">
    <source>
        <dbReference type="Proteomes" id="UP000663829"/>
    </source>
</evidence>
<proteinExistence type="predicted"/>